<sequence length="382" mass="42444">MDSTDGEEDTPKHRIEHSISGSAGCQRSACKREGIKITRGELRFGTYTFFSLDSKMIWTGCITSAQLATFKEIANGQPELASGYTEVDTASQEQVRLAFEAGDVVDRGFKGIREDTETDGDGFKIEACISPEELHVLETCIGKGTLNGYDQLDSDIQDAIMENFRTGVPTAITPKVEPLKTSRKYRPRKKWSSPEISSDEEEQDNRSSTESMKSENEEDVSPEIEKISDLVAEMYVKASNNRLKKPLEPLMAANEMMKSDTETELQKSSRNIIFQVPKVEVDQLMTAENDSSKNSPEATTINAVRPVQDAQEVSEYEPVKFTGSETEVFPAEIVKPGMKSNTKARGKKEAVKRVAERNTQTSQAMEILVPRFSRSGRKVPAS</sequence>
<dbReference type="AlphaFoldDB" id="A0A8E2ETL7"/>
<keyword evidence="3" id="KW-1185">Reference proteome</keyword>
<feature type="compositionally biased region" description="Basic and acidic residues" evidence="1">
    <location>
        <begin position="347"/>
        <end position="356"/>
    </location>
</feature>
<feature type="compositionally biased region" description="Basic residues" evidence="1">
    <location>
        <begin position="181"/>
        <end position="191"/>
    </location>
</feature>
<protein>
    <submittedName>
        <fullName evidence="2">Uncharacterized protein</fullName>
    </submittedName>
</protein>
<feature type="compositionally biased region" description="Basic and acidic residues" evidence="1">
    <location>
        <begin position="204"/>
        <end position="215"/>
    </location>
</feature>
<evidence type="ECO:0000313" key="2">
    <source>
        <dbReference type="EMBL" id="OCL04651.1"/>
    </source>
</evidence>
<feature type="region of interest" description="Disordered" evidence="1">
    <location>
        <begin position="178"/>
        <end position="223"/>
    </location>
</feature>
<dbReference type="EMBL" id="KV750463">
    <property type="protein sequence ID" value="OCL04651.1"/>
    <property type="molecule type" value="Genomic_DNA"/>
</dbReference>
<name>A0A8E2ETL7_9PEZI</name>
<organism evidence="2 3">
    <name type="scientific">Glonium stellatum</name>
    <dbReference type="NCBI Taxonomy" id="574774"/>
    <lineage>
        <taxon>Eukaryota</taxon>
        <taxon>Fungi</taxon>
        <taxon>Dikarya</taxon>
        <taxon>Ascomycota</taxon>
        <taxon>Pezizomycotina</taxon>
        <taxon>Dothideomycetes</taxon>
        <taxon>Pleosporomycetidae</taxon>
        <taxon>Gloniales</taxon>
        <taxon>Gloniaceae</taxon>
        <taxon>Glonium</taxon>
    </lineage>
</organism>
<evidence type="ECO:0000313" key="3">
    <source>
        <dbReference type="Proteomes" id="UP000250140"/>
    </source>
</evidence>
<accession>A0A8E2ETL7</accession>
<dbReference type="GO" id="GO:0003677">
    <property type="term" value="F:DNA binding"/>
    <property type="evidence" value="ECO:0007669"/>
    <property type="project" value="InterPro"/>
</dbReference>
<reference evidence="2 3" key="1">
    <citation type="journal article" date="2016" name="Nat. Commun.">
        <title>Ectomycorrhizal ecology is imprinted in the genome of the dominant symbiotic fungus Cenococcum geophilum.</title>
        <authorList>
            <consortium name="DOE Joint Genome Institute"/>
            <person name="Peter M."/>
            <person name="Kohler A."/>
            <person name="Ohm R.A."/>
            <person name="Kuo A."/>
            <person name="Krutzmann J."/>
            <person name="Morin E."/>
            <person name="Arend M."/>
            <person name="Barry K.W."/>
            <person name="Binder M."/>
            <person name="Choi C."/>
            <person name="Clum A."/>
            <person name="Copeland A."/>
            <person name="Grisel N."/>
            <person name="Haridas S."/>
            <person name="Kipfer T."/>
            <person name="LaButti K."/>
            <person name="Lindquist E."/>
            <person name="Lipzen A."/>
            <person name="Maire R."/>
            <person name="Meier B."/>
            <person name="Mihaltcheva S."/>
            <person name="Molinier V."/>
            <person name="Murat C."/>
            <person name="Poggeler S."/>
            <person name="Quandt C.A."/>
            <person name="Sperisen C."/>
            <person name="Tritt A."/>
            <person name="Tisserant E."/>
            <person name="Crous P.W."/>
            <person name="Henrissat B."/>
            <person name="Nehls U."/>
            <person name="Egli S."/>
            <person name="Spatafora J.W."/>
            <person name="Grigoriev I.V."/>
            <person name="Martin F.M."/>
        </authorList>
    </citation>
    <scope>NUCLEOTIDE SEQUENCE [LARGE SCALE GENOMIC DNA]</scope>
    <source>
        <strain evidence="2 3">CBS 207.34</strain>
    </source>
</reference>
<dbReference type="Proteomes" id="UP000250140">
    <property type="component" value="Unassembled WGS sequence"/>
</dbReference>
<dbReference type="InterPro" id="IPR036957">
    <property type="entry name" value="Znf_PARP_sf"/>
</dbReference>
<dbReference type="Gene3D" id="3.30.1740.10">
    <property type="entry name" value="Zinc finger, PARP-type"/>
    <property type="match status" value="1"/>
</dbReference>
<feature type="region of interest" description="Disordered" evidence="1">
    <location>
        <begin position="339"/>
        <end position="359"/>
    </location>
</feature>
<feature type="region of interest" description="Disordered" evidence="1">
    <location>
        <begin position="1"/>
        <end position="20"/>
    </location>
</feature>
<dbReference type="GO" id="GO:0008270">
    <property type="term" value="F:zinc ion binding"/>
    <property type="evidence" value="ECO:0007669"/>
    <property type="project" value="InterPro"/>
</dbReference>
<gene>
    <name evidence="2" type="ORF">AOQ84DRAFT_225694</name>
</gene>
<evidence type="ECO:0000256" key="1">
    <source>
        <dbReference type="SAM" id="MobiDB-lite"/>
    </source>
</evidence>
<proteinExistence type="predicted"/>
<dbReference type="OrthoDB" id="429950at2759"/>